<keyword evidence="11 15" id="KW-0863">Zinc-finger</keyword>
<keyword evidence="10" id="KW-0677">Repeat</keyword>
<dbReference type="InterPro" id="IPR016024">
    <property type="entry name" value="ARM-type_fold"/>
</dbReference>
<dbReference type="GO" id="GO:0008270">
    <property type="term" value="F:zinc ion binding"/>
    <property type="evidence" value="ECO:0007669"/>
    <property type="project" value="UniProtKB-KW"/>
</dbReference>
<evidence type="ECO:0000256" key="17">
    <source>
        <dbReference type="SAM" id="MobiDB-lite"/>
    </source>
</evidence>
<dbReference type="CDD" id="cd16491">
    <property type="entry name" value="RING-CH-C4HC3_LTN1"/>
    <property type="match status" value="1"/>
</dbReference>
<evidence type="ECO:0000313" key="19">
    <source>
        <dbReference type="EMBL" id="CAF0738854.1"/>
    </source>
</evidence>
<dbReference type="InterPro" id="IPR013083">
    <property type="entry name" value="Znf_RING/FYVE/PHD"/>
</dbReference>
<dbReference type="InterPro" id="IPR054476">
    <property type="entry name" value="Ltn1_N"/>
</dbReference>
<accession>A0A813NHJ8</accession>
<evidence type="ECO:0000256" key="4">
    <source>
        <dbReference type="ARBA" id="ARBA00007997"/>
    </source>
</evidence>
<keyword evidence="13 16" id="KW-0862">Zinc</keyword>
<comment type="subcellular location">
    <subcellularLocation>
        <location evidence="2">Cytoplasm</location>
        <location evidence="2">Cytosol</location>
    </subcellularLocation>
</comment>
<keyword evidence="12 16" id="KW-0833">Ubl conjugation pathway</keyword>
<dbReference type="Proteomes" id="UP000663879">
    <property type="component" value="Unassembled WGS sequence"/>
</dbReference>
<dbReference type="GO" id="GO:0072344">
    <property type="term" value="P:rescue of stalled ribosome"/>
    <property type="evidence" value="ECO:0007669"/>
    <property type="project" value="UniProtKB-UniRule"/>
</dbReference>
<dbReference type="PANTHER" id="PTHR12389:SF0">
    <property type="entry name" value="E3 UBIQUITIN-PROTEIN LIGASE LISTERIN"/>
    <property type="match status" value="1"/>
</dbReference>
<dbReference type="Pfam" id="PF22958">
    <property type="entry name" value="Ltn1_1st"/>
    <property type="match status" value="1"/>
</dbReference>
<feature type="domain" description="RING-type" evidence="18">
    <location>
        <begin position="1726"/>
        <end position="1773"/>
    </location>
</feature>
<dbReference type="Pfam" id="PF13639">
    <property type="entry name" value="zf-RING_2"/>
    <property type="match status" value="1"/>
</dbReference>
<dbReference type="SUPFAM" id="SSF57850">
    <property type="entry name" value="RING/U-box"/>
    <property type="match status" value="1"/>
</dbReference>
<gene>
    <name evidence="19" type="ORF">OXX778_LOCUS3280</name>
</gene>
<evidence type="ECO:0000313" key="20">
    <source>
        <dbReference type="Proteomes" id="UP000663879"/>
    </source>
</evidence>
<dbReference type="Gene3D" id="3.30.40.10">
    <property type="entry name" value="Zinc/RING finger domain, C3HC4 (zinc finger)"/>
    <property type="match status" value="1"/>
</dbReference>
<dbReference type="GO" id="GO:0016567">
    <property type="term" value="P:protein ubiquitination"/>
    <property type="evidence" value="ECO:0007669"/>
    <property type="project" value="UniProtKB-UniPathway"/>
</dbReference>
<dbReference type="FunFam" id="3.30.40.10:FF:000038">
    <property type="entry name" value="E3 ubiquitin-protein ligase listerin"/>
    <property type="match status" value="1"/>
</dbReference>
<evidence type="ECO:0000256" key="2">
    <source>
        <dbReference type="ARBA" id="ARBA00004514"/>
    </source>
</evidence>
<organism evidence="19 20">
    <name type="scientific">Brachionus calyciflorus</name>
    <dbReference type="NCBI Taxonomy" id="104777"/>
    <lineage>
        <taxon>Eukaryota</taxon>
        <taxon>Metazoa</taxon>
        <taxon>Spiralia</taxon>
        <taxon>Gnathifera</taxon>
        <taxon>Rotifera</taxon>
        <taxon>Eurotatoria</taxon>
        <taxon>Monogononta</taxon>
        <taxon>Pseudotrocha</taxon>
        <taxon>Ploima</taxon>
        <taxon>Brachionidae</taxon>
        <taxon>Brachionus</taxon>
    </lineage>
</organism>
<evidence type="ECO:0000256" key="12">
    <source>
        <dbReference type="ARBA" id="ARBA00022786"/>
    </source>
</evidence>
<evidence type="ECO:0000256" key="10">
    <source>
        <dbReference type="ARBA" id="ARBA00022737"/>
    </source>
</evidence>
<comment type="catalytic activity">
    <reaction evidence="1 16">
        <text>S-ubiquitinyl-[E2 ubiquitin-conjugating enzyme]-L-cysteine + [acceptor protein]-L-lysine = [E2 ubiquitin-conjugating enzyme]-L-cysteine + N(6)-ubiquitinyl-[acceptor protein]-L-lysine.</text>
        <dbReference type="EC" id="2.3.2.27"/>
    </reaction>
</comment>
<comment type="function">
    <text evidence="16">E3 ubiquitin-protein ligase. Component of the ribosome quality control complex (RQC), a ribosome-associated complex that mediates ubiquitination and extraction of incompletely synthesized nascent chains for proteasomal degradation.</text>
</comment>
<dbReference type="SMART" id="SM00184">
    <property type="entry name" value="RING"/>
    <property type="match status" value="1"/>
</dbReference>
<dbReference type="EC" id="2.3.2.27" evidence="5 16"/>
<evidence type="ECO:0000256" key="14">
    <source>
        <dbReference type="ARBA" id="ARBA00032366"/>
    </source>
</evidence>
<dbReference type="GO" id="GO:1990112">
    <property type="term" value="C:RQC complex"/>
    <property type="evidence" value="ECO:0007669"/>
    <property type="project" value="UniProtKB-UniRule"/>
</dbReference>
<dbReference type="GO" id="GO:0061630">
    <property type="term" value="F:ubiquitin protein ligase activity"/>
    <property type="evidence" value="ECO:0007669"/>
    <property type="project" value="UniProtKB-UniRule"/>
</dbReference>
<dbReference type="InterPro" id="IPR054477">
    <property type="entry name" value="LTN1_E3_ligase_6th"/>
</dbReference>
<dbReference type="InterPro" id="IPR039795">
    <property type="entry name" value="LTN1/Rkr1"/>
</dbReference>
<keyword evidence="7" id="KW-0963">Cytoplasm</keyword>
<dbReference type="Pfam" id="PF22999">
    <property type="entry name" value="LTN1_E3_ligase_6th"/>
    <property type="match status" value="1"/>
</dbReference>
<dbReference type="UniPathway" id="UPA00143"/>
<evidence type="ECO:0000256" key="5">
    <source>
        <dbReference type="ARBA" id="ARBA00012483"/>
    </source>
</evidence>
<comment type="pathway">
    <text evidence="3 16">Protein modification; protein ubiquitination.</text>
</comment>
<keyword evidence="20" id="KW-1185">Reference proteome</keyword>
<evidence type="ECO:0000259" key="18">
    <source>
        <dbReference type="PROSITE" id="PS50089"/>
    </source>
</evidence>
<evidence type="ECO:0000256" key="8">
    <source>
        <dbReference type="ARBA" id="ARBA00022679"/>
    </source>
</evidence>
<dbReference type="InterPro" id="IPR001841">
    <property type="entry name" value="Znf_RING"/>
</dbReference>
<feature type="compositionally biased region" description="Basic and acidic residues" evidence="17">
    <location>
        <begin position="1"/>
        <end position="10"/>
    </location>
</feature>
<dbReference type="GO" id="GO:1990116">
    <property type="term" value="P:ribosome-associated ubiquitin-dependent protein catabolic process"/>
    <property type="evidence" value="ECO:0007669"/>
    <property type="project" value="UniProtKB-UniRule"/>
</dbReference>
<dbReference type="Pfam" id="PF23009">
    <property type="entry name" value="UBC_like"/>
    <property type="match status" value="1"/>
</dbReference>
<evidence type="ECO:0000256" key="11">
    <source>
        <dbReference type="ARBA" id="ARBA00022771"/>
    </source>
</evidence>
<feature type="region of interest" description="Disordered" evidence="17">
    <location>
        <begin position="1"/>
        <end position="23"/>
    </location>
</feature>
<evidence type="ECO:0000256" key="9">
    <source>
        <dbReference type="ARBA" id="ARBA00022723"/>
    </source>
</evidence>
<dbReference type="PANTHER" id="PTHR12389">
    <property type="entry name" value="ZINC FINGER PROTEIN 294"/>
    <property type="match status" value="1"/>
</dbReference>
<evidence type="ECO:0000256" key="16">
    <source>
        <dbReference type="RuleBase" id="RU367090"/>
    </source>
</evidence>
<name>A0A813NHJ8_9BILA</name>
<sequence length="1776" mass="208170">MGKKQGEASRVKGNAKPSSSAKAAEMLSQIPNYSFGTDMPPIGIGTLMEDSFDSNIDSDFRMCLRKLSKKDTLTKTKTLEELKNLIDTKPQEDCVNIVSYWAKSYTKLSIDNDRKIRELCQQTHEKLCSKVTKNLAPHIKTIMPYWLMAQCDSHLLSSKIADNCFKTMFNETKQPEVVYFCRDEVLNTLQDFLLIQTAKSLSDMKSTSEDEAVQKYENILSMSLKALGLFLKYFLCDSSKVFKEKFDWDKLEKILLDQKFLKFSKHQNQRVRADFFGLLYQVVDMVLLNKNLINLEIDENFKFRKNLRQKVIPLIFYALDEDDEISCYYIWQGILKCLVNSDSLDSNCDNLWTLLNVKKAFIPKLISLMRSHANGNANVQNVEIIYPCLSKLLECLTRIFDSREEKFNFFKEYLEKIYEFLLRDLNSIQKIRFSNSISNRVKILGAYFESIFVVLNDFNLENNELTDESIQFCENIIFDQVSKLFELYLDSNSQTIGGYGFESNFDNFLLKINTKSNERLRSKFTKFNCNLNEKLYEIIESEQSLEKQLNILRNYLNLNLREPELFTKIFLSYFGKINERPESLIIVNFLTSKYSDRELILNLIIENQPGFDSSLSNDDKLRLFKNYCDTLCKTQGNLLQKVEFYILVSLKFEQADKLVKDLNNLVTEDKIDQHFFTIFIDDLKSKKFGSEVNQVLIDWIKFSEGLRNFIKKILFENLVSNSRLLFELSHILNDQEFRVQIIEKIYNNLKEKLELDEALIELNLNLLNQGVLTSKNSQLLWKILFEYFRIKISKNLHIDTLDSLIKKLINSLITENELEPLKQFITSSLNEENSQIVEILHEIQSEILKNFDSEFYTKFTRSLMVSESFNFKDTFVQLVQNEDILSKLFLNKRLNYLFTNFYWGLIRPHKLDSEWLSTVSLNKITYSLSQLNSYLNLESSDFNSDWYYLILTSILVKKFYTGCKKLNNFTAEFDNLFLKNKFLQRFYEKINSENESLETFLSNNFTANNLLFDLNSFSLFLTYSIDSTCQKDVELIAQNVMSFLISLYSDEEESIKLFLYDIPFARQSVMDNLDNLIDNLDHYYMLFGSVLEGAIEKLEFLTEALVVLNKNQDLALLETNLQGFNLTLDLIVKYTSFYFDLLKNKNDAKLDAIFNSNPKTPEFIQTNLSKYILKVLDMLLRIKDSINQNLDLLVKNLSLEEYGSGYFFYFNFTIEPKKVLDWNEFNFSYKINDFLSLLFTDLPQNEQLAIYLSDKQWDFILCYSAAMSQRLKKPLQSSLNDKNYIQLKAISFYEFLFNLTNCLNIENLKYPEKIRSEFKEFFSREIQSPILVNFVKISEFFEGKTLSYLNSILINKTSNLLGQINYENLVNNDLEPKFNVLDLDINFLSDQIKTIFNYLTPYLKHRNSSIQIGSYKILRILISNIGSYFNDETETKVLDSLPFVFRDLFHELTDLFSDLKKTVEFDQSILHFEEEESLTSESNNKIMSYLFVNKLVLDMFTSSNLQFKVKLASNLRELNFSDYLMHCLFRLMPKSGLGDKFSSSEMVLLDEENFNFFPNYFVENFSCKIYKQALKMCPAMIRDWWNMQPKRIADQVDKFTTRYVSPNLIEEEIRQINRSANLLINESGSEDESSIKVKGMTSTREIVSTYKMKELSMDLLIQLPINYPLGVVSVSSAKRLGVSENEWRNWLLQLTTYLTHQNGSIIQGLQIWKRNVDKKFSGVEECTICYSVIHGTNYQLPKMKCRTCKHMFHSVCLYKWFESSSKSSCPLCRNLF</sequence>
<keyword evidence="9 16" id="KW-0479">Metal-binding</keyword>
<dbReference type="PROSITE" id="PS50089">
    <property type="entry name" value="ZF_RING_2"/>
    <property type="match status" value="1"/>
</dbReference>
<evidence type="ECO:0000256" key="15">
    <source>
        <dbReference type="PROSITE-ProRule" id="PRU00175"/>
    </source>
</evidence>
<dbReference type="SUPFAM" id="SSF48371">
    <property type="entry name" value="ARM repeat"/>
    <property type="match status" value="1"/>
</dbReference>
<protein>
    <recommendedName>
        <fullName evidence="6 16">E3 ubiquitin-protein ligase listerin</fullName>
        <ecNumber evidence="5 16">2.3.2.27</ecNumber>
    </recommendedName>
    <alternativeName>
        <fullName evidence="14 16">RING-type E3 ubiquitin transferase listerin</fullName>
    </alternativeName>
</protein>
<comment type="subunit">
    <text evidence="16">Component of the ribosome quality control complex (RQC).</text>
</comment>
<proteinExistence type="inferred from homology"/>
<dbReference type="GO" id="GO:0005829">
    <property type="term" value="C:cytosol"/>
    <property type="evidence" value="ECO:0007669"/>
    <property type="project" value="UniProtKB-SubCell"/>
</dbReference>
<evidence type="ECO:0000256" key="13">
    <source>
        <dbReference type="ARBA" id="ARBA00022833"/>
    </source>
</evidence>
<evidence type="ECO:0000256" key="6">
    <source>
        <dbReference type="ARBA" id="ARBA00017157"/>
    </source>
</evidence>
<evidence type="ECO:0000256" key="7">
    <source>
        <dbReference type="ARBA" id="ARBA00022490"/>
    </source>
</evidence>
<comment type="similarity">
    <text evidence="4 16">Belongs to the LTN1 family.</text>
</comment>
<comment type="caution">
    <text evidence="19">The sequence shown here is derived from an EMBL/GenBank/DDBJ whole genome shotgun (WGS) entry which is preliminary data.</text>
</comment>
<dbReference type="EMBL" id="CAJNOC010000284">
    <property type="protein sequence ID" value="CAF0738854.1"/>
    <property type="molecule type" value="Genomic_DNA"/>
</dbReference>
<evidence type="ECO:0000256" key="3">
    <source>
        <dbReference type="ARBA" id="ARBA00004906"/>
    </source>
</evidence>
<dbReference type="GO" id="GO:0043023">
    <property type="term" value="F:ribosomal large subunit binding"/>
    <property type="evidence" value="ECO:0007669"/>
    <property type="project" value="TreeGrafter"/>
</dbReference>
<dbReference type="InterPro" id="IPR054478">
    <property type="entry name" value="LTN1_UBC"/>
</dbReference>
<reference evidence="19" key="1">
    <citation type="submission" date="2021-02" db="EMBL/GenBank/DDBJ databases">
        <authorList>
            <person name="Nowell W R."/>
        </authorList>
    </citation>
    <scope>NUCLEOTIDE SEQUENCE</scope>
    <source>
        <strain evidence="19">Ploen Becks lab</strain>
    </source>
</reference>
<keyword evidence="8 16" id="KW-0808">Transferase</keyword>
<dbReference type="InterPro" id="IPR039804">
    <property type="entry name" value="RING-CH-C4HC3_LTN1"/>
</dbReference>
<dbReference type="OrthoDB" id="6108at2759"/>
<evidence type="ECO:0000256" key="1">
    <source>
        <dbReference type="ARBA" id="ARBA00000900"/>
    </source>
</evidence>